<dbReference type="PIRSF" id="PIRSF006173">
    <property type="entry name" value="UCP006173"/>
    <property type="match status" value="1"/>
</dbReference>
<dbReference type="Pfam" id="PF03692">
    <property type="entry name" value="CxxCxxCC"/>
    <property type="match status" value="1"/>
</dbReference>
<gene>
    <name evidence="2" type="ORF">NB231_02608</name>
</gene>
<name>A4BRQ1_9GAMM</name>
<accession>A4BRQ1</accession>
<dbReference type="EMBL" id="AAOF01000007">
    <property type="protein sequence ID" value="EAR21622.1"/>
    <property type="molecule type" value="Genomic_DNA"/>
</dbReference>
<dbReference type="RefSeq" id="WP_004999491.1">
    <property type="nucleotide sequence ID" value="NZ_CH672427.1"/>
</dbReference>
<proteinExistence type="inferred from homology"/>
<dbReference type="Proteomes" id="UP000003374">
    <property type="component" value="Unassembled WGS sequence"/>
</dbReference>
<protein>
    <recommendedName>
        <fullName evidence="1">UPF0260 protein NB231_02608</fullName>
    </recommendedName>
</protein>
<comment type="caution">
    <text evidence="2">The sequence shown here is derived from an EMBL/GenBank/DDBJ whole genome shotgun (WGS) entry which is preliminary data.</text>
</comment>
<evidence type="ECO:0000313" key="2">
    <source>
        <dbReference type="EMBL" id="EAR21622.1"/>
    </source>
</evidence>
<dbReference type="eggNOG" id="COG2983">
    <property type="taxonomic scope" value="Bacteria"/>
</dbReference>
<dbReference type="HOGENOM" id="CLU_109769_0_1_6"/>
<dbReference type="STRING" id="314278.NB231_02608"/>
<organism evidence="2 3">
    <name type="scientific">Nitrococcus mobilis Nb-231</name>
    <dbReference type="NCBI Taxonomy" id="314278"/>
    <lineage>
        <taxon>Bacteria</taxon>
        <taxon>Pseudomonadati</taxon>
        <taxon>Pseudomonadota</taxon>
        <taxon>Gammaproteobacteria</taxon>
        <taxon>Chromatiales</taxon>
        <taxon>Ectothiorhodospiraceae</taxon>
        <taxon>Nitrococcus</taxon>
    </lineage>
</organism>
<sequence length="158" mass="18211">MGQQDRRPFWERKRLGQMNRDEWEALCDGCGRCCLHKLEDEGSGRIFYTKVACRLLDTNTCRCSHYQDRQQQVTDCLTLTPRRIRQFKWLPSSCAYRRLAEGRGLAWWHPLVSGDPETVHRAGISVRGRAVPESSVDLTELEDYLALDVEADANGTDH</sequence>
<keyword evidence="3" id="KW-1185">Reference proteome</keyword>
<dbReference type="NCBIfam" id="NF003507">
    <property type="entry name" value="PRK05170.2-5"/>
    <property type="match status" value="1"/>
</dbReference>
<comment type="similarity">
    <text evidence="1">Belongs to the UPF0260 family.</text>
</comment>
<dbReference type="InterPro" id="IPR005358">
    <property type="entry name" value="Puta_zinc/iron-chelating_dom"/>
</dbReference>
<dbReference type="OrthoDB" id="9786855at2"/>
<dbReference type="NCBIfam" id="NF003501">
    <property type="entry name" value="PRK05170.1-5"/>
    <property type="match status" value="1"/>
</dbReference>
<reference evidence="2 3" key="1">
    <citation type="submission" date="2006-02" db="EMBL/GenBank/DDBJ databases">
        <authorList>
            <person name="Waterbury J."/>
            <person name="Ferriera S."/>
            <person name="Johnson J."/>
            <person name="Kravitz S."/>
            <person name="Halpern A."/>
            <person name="Remington K."/>
            <person name="Beeson K."/>
            <person name="Tran B."/>
            <person name="Rogers Y.-H."/>
            <person name="Friedman R."/>
            <person name="Venter J.C."/>
        </authorList>
    </citation>
    <scope>NUCLEOTIDE SEQUENCE [LARGE SCALE GENOMIC DNA]</scope>
    <source>
        <strain evidence="2 3">Nb-231</strain>
    </source>
</reference>
<dbReference type="InterPro" id="IPR008228">
    <property type="entry name" value="UCP006173"/>
</dbReference>
<dbReference type="HAMAP" id="MF_00676">
    <property type="entry name" value="UPF0260"/>
    <property type="match status" value="1"/>
</dbReference>
<evidence type="ECO:0000256" key="1">
    <source>
        <dbReference type="HAMAP-Rule" id="MF_00676"/>
    </source>
</evidence>
<evidence type="ECO:0000313" key="3">
    <source>
        <dbReference type="Proteomes" id="UP000003374"/>
    </source>
</evidence>
<dbReference type="AlphaFoldDB" id="A4BRQ1"/>
<dbReference type="PANTHER" id="PTHR37421:SF1">
    <property type="entry name" value="UPF0260 PROTEIN YCGN"/>
    <property type="match status" value="1"/>
</dbReference>
<dbReference type="PANTHER" id="PTHR37421">
    <property type="entry name" value="UPF0260 PROTEIN YCGN"/>
    <property type="match status" value="1"/>
</dbReference>